<dbReference type="AlphaFoldDB" id="A0A2U8HLI2"/>
<evidence type="ECO:0000256" key="3">
    <source>
        <dbReference type="ARBA" id="ARBA00023136"/>
    </source>
</evidence>
<reference evidence="5 6" key="1">
    <citation type="submission" date="2017-06" db="EMBL/GenBank/DDBJ databases">
        <title>Yangia sp. YSBP01 complete genome sequence.</title>
        <authorList>
            <person name="Woo J.-H."/>
            <person name="Kim H.-S."/>
        </authorList>
    </citation>
    <scope>NUCLEOTIDE SEQUENCE [LARGE SCALE GENOMIC DNA]</scope>
    <source>
        <strain evidence="5 6">YSBP01</strain>
    </source>
</reference>
<feature type="transmembrane region" description="Helical" evidence="4">
    <location>
        <begin position="363"/>
        <end position="381"/>
    </location>
</feature>
<accession>A0A2U8HLI2</accession>
<feature type="transmembrane region" description="Helical" evidence="4">
    <location>
        <begin position="116"/>
        <end position="137"/>
    </location>
</feature>
<dbReference type="InterPro" id="IPR052524">
    <property type="entry name" value="MFS_Cyanate_Porter"/>
</dbReference>
<dbReference type="Proteomes" id="UP000244915">
    <property type="component" value="Chromosome 2"/>
</dbReference>
<dbReference type="PANTHER" id="PTHR23523:SF2">
    <property type="entry name" value="2-NITROIMIDAZOLE TRANSPORTER"/>
    <property type="match status" value="1"/>
</dbReference>
<keyword evidence="3 4" id="KW-0472">Membrane</keyword>
<dbReference type="PANTHER" id="PTHR23523">
    <property type="match status" value="1"/>
</dbReference>
<feature type="transmembrane region" description="Helical" evidence="4">
    <location>
        <begin position="275"/>
        <end position="295"/>
    </location>
</feature>
<feature type="transmembrane region" description="Helical" evidence="4">
    <location>
        <begin position="76"/>
        <end position="96"/>
    </location>
</feature>
<feature type="transmembrane region" description="Helical" evidence="4">
    <location>
        <begin position="167"/>
        <end position="190"/>
    </location>
</feature>
<keyword evidence="2 4" id="KW-1133">Transmembrane helix</keyword>
<name>A0A2U8HLI2_9RHOB</name>
<feature type="transmembrane region" description="Helical" evidence="4">
    <location>
        <begin position="307"/>
        <end position="328"/>
    </location>
</feature>
<feature type="transmembrane region" description="Helical" evidence="4">
    <location>
        <begin position="393"/>
        <end position="415"/>
    </location>
</feature>
<organism evidence="5 6">
    <name type="scientific">Alloyangia pacifica</name>
    <dbReference type="NCBI Taxonomy" id="311180"/>
    <lineage>
        <taxon>Bacteria</taxon>
        <taxon>Pseudomonadati</taxon>
        <taxon>Pseudomonadota</taxon>
        <taxon>Alphaproteobacteria</taxon>
        <taxon>Rhodobacterales</taxon>
        <taxon>Roseobacteraceae</taxon>
        <taxon>Alloyangia</taxon>
    </lineage>
</organism>
<evidence type="ECO:0000256" key="1">
    <source>
        <dbReference type="ARBA" id="ARBA00022692"/>
    </source>
</evidence>
<dbReference type="InterPro" id="IPR011701">
    <property type="entry name" value="MFS"/>
</dbReference>
<proteinExistence type="predicted"/>
<feature type="transmembrane region" description="Helical" evidence="4">
    <location>
        <begin position="236"/>
        <end position="254"/>
    </location>
</feature>
<feature type="transmembrane region" description="Helical" evidence="4">
    <location>
        <begin position="421"/>
        <end position="439"/>
    </location>
</feature>
<dbReference type="EMBL" id="CP022190">
    <property type="protein sequence ID" value="AWI85775.1"/>
    <property type="molecule type" value="Genomic_DNA"/>
</dbReference>
<evidence type="ECO:0000256" key="4">
    <source>
        <dbReference type="SAM" id="Phobius"/>
    </source>
</evidence>
<evidence type="ECO:0000256" key="2">
    <source>
        <dbReference type="ARBA" id="ARBA00022989"/>
    </source>
</evidence>
<dbReference type="Pfam" id="PF07690">
    <property type="entry name" value="MFS_1"/>
    <property type="match status" value="1"/>
</dbReference>
<dbReference type="GO" id="GO:0022857">
    <property type="term" value="F:transmembrane transporter activity"/>
    <property type="evidence" value="ECO:0007669"/>
    <property type="project" value="InterPro"/>
</dbReference>
<sequence>MWPPRFGRTRLETFQIGDHRYAAQPFTSPRKKRARSCLRYPAVHRRRRRRKHRSQLPGCGAMMVVKGYSAWSARQISILCLLWATGLFLRIPVLAVSPLAGRIAEDLKLSTTGTGALTIVPVVVLALAAPLAVWAIARIGPARTIAVGLLLSAVLSASRGWTSSAVLLFAATIGMGIGIAMFQTALPSAVRGWLPAQAAMGSAVYLNGMMVGELLGAGATLPVVVPLAGQDWRMALALWAIPAAVIALLILLTGEKAKPGGPTPVAPDWPDGRTWELGLWLAGSIAVFFSINAYMDVTLSARGDAAWLGVLIVAYNATALLASLAMLWWKAAWIGRRRPVVMTGIVAAAGMIGFGFVPGPVGYLCALVAGFAASLQLILIMSLPPVVTAESNVARLTGGITFVGYLVAFALPLLGGLLSDAVGGVAMVFLPTAVFILTLTGVSRKCGGYAECASDVGGKV</sequence>
<dbReference type="SUPFAM" id="SSF103473">
    <property type="entry name" value="MFS general substrate transporter"/>
    <property type="match status" value="1"/>
</dbReference>
<dbReference type="Gene3D" id="1.20.1250.20">
    <property type="entry name" value="MFS general substrate transporter like domains"/>
    <property type="match status" value="2"/>
</dbReference>
<feature type="transmembrane region" description="Helical" evidence="4">
    <location>
        <begin position="202"/>
        <end position="224"/>
    </location>
</feature>
<dbReference type="InterPro" id="IPR036259">
    <property type="entry name" value="MFS_trans_sf"/>
</dbReference>
<protein>
    <submittedName>
        <fullName evidence="5">MFS transporter</fullName>
    </submittedName>
</protein>
<gene>
    <name evidence="5" type="ORF">CEW88_19020</name>
</gene>
<feature type="transmembrane region" description="Helical" evidence="4">
    <location>
        <begin position="340"/>
        <end position="357"/>
    </location>
</feature>
<keyword evidence="1 4" id="KW-0812">Transmembrane</keyword>
<evidence type="ECO:0000313" key="5">
    <source>
        <dbReference type="EMBL" id="AWI85775.1"/>
    </source>
</evidence>
<evidence type="ECO:0000313" key="6">
    <source>
        <dbReference type="Proteomes" id="UP000244915"/>
    </source>
</evidence>
<dbReference type="KEGG" id="ypac:CEW88_19020"/>